<dbReference type="EMBL" id="CP003389">
    <property type="protein sequence ID" value="AFE06925.1"/>
    <property type="molecule type" value="Genomic_DNA"/>
</dbReference>
<dbReference type="HOGENOM" id="CLU_2860068_0_0_7"/>
<keyword evidence="2" id="KW-1185">Reference proteome</keyword>
<gene>
    <name evidence="1" type="ordered locus">COCOR_06435</name>
</gene>
<proteinExistence type="predicted"/>
<protein>
    <submittedName>
        <fullName evidence="1">Putative polyketide hydroxylase</fullName>
    </submittedName>
</protein>
<dbReference type="STRING" id="1144275.COCOR_06435"/>
<dbReference type="InParanoid" id="H8MSY8"/>
<evidence type="ECO:0000313" key="2">
    <source>
        <dbReference type="Proteomes" id="UP000007587"/>
    </source>
</evidence>
<reference evidence="1 2" key="1">
    <citation type="journal article" date="2012" name="J. Bacteriol.">
        <title>Complete Genome Sequence of the Fruiting Myxobacterium Corallococcus coralloides DSM 2259.</title>
        <authorList>
            <person name="Huntley S."/>
            <person name="Zhang Y."/>
            <person name="Treuner-Lange A."/>
            <person name="Kneip S."/>
            <person name="Sensen C.W."/>
            <person name="Sogaard-Andersen L."/>
        </authorList>
    </citation>
    <scope>NUCLEOTIDE SEQUENCE [LARGE SCALE GENOMIC DNA]</scope>
    <source>
        <strain evidence="2">ATCC 25202 / DSM 2259 / NBRC 100086 / M2</strain>
    </source>
</reference>
<dbReference type="AlphaFoldDB" id="H8MSY8"/>
<dbReference type="KEGG" id="ccx:COCOR_06435"/>
<evidence type="ECO:0000313" key="1">
    <source>
        <dbReference type="EMBL" id="AFE06925.1"/>
    </source>
</evidence>
<sequence>MPGLEVEFEDARSQEFMHCWCSGMLRALKEGPLLPLAPGAEVYRFTWIPSSSASSTEALSTPCT</sequence>
<reference evidence="2" key="2">
    <citation type="submission" date="2012-03" db="EMBL/GenBank/DDBJ databases">
        <title>Genome sequence of the fruiting myxobacterium Corallococcus coralloides DSM 2259.</title>
        <authorList>
            <person name="Huntley S."/>
            <person name="Zhang Y."/>
            <person name="Treuner-Lange A."/>
            <person name="Sensen C.W."/>
            <person name="Sogaard-Andersen L."/>
        </authorList>
    </citation>
    <scope>NUCLEOTIDE SEQUENCE [LARGE SCALE GENOMIC DNA]</scope>
    <source>
        <strain evidence="2">ATCC 25202 / DSM 2259 / NBRC 100086 / M2</strain>
    </source>
</reference>
<name>H8MSY8_CORCM</name>
<accession>H8MSY8</accession>
<organism evidence="1 2">
    <name type="scientific">Corallococcus coralloides (strain ATCC 25202 / DSM 2259 / NBRC 100086 / M2)</name>
    <name type="common">Myxococcus coralloides</name>
    <dbReference type="NCBI Taxonomy" id="1144275"/>
    <lineage>
        <taxon>Bacteria</taxon>
        <taxon>Pseudomonadati</taxon>
        <taxon>Myxococcota</taxon>
        <taxon>Myxococcia</taxon>
        <taxon>Myxococcales</taxon>
        <taxon>Cystobacterineae</taxon>
        <taxon>Myxococcaceae</taxon>
        <taxon>Corallococcus</taxon>
    </lineage>
</organism>
<dbReference type="Proteomes" id="UP000007587">
    <property type="component" value="Chromosome"/>
</dbReference>